<comment type="caution">
    <text evidence="7">The sequence shown here is derived from an EMBL/GenBank/DDBJ whole genome shotgun (WGS) entry which is preliminary data.</text>
</comment>
<dbReference type="GO" id="GO:0015658">
    <property type="term" value="F:branched-chain amino acid transmembrane transporter activity"/>
    <property type="evidence" value="ECO:0007669"/>
    <property type="project" value="InterPro"/>
</dbReference>
<comment type="subcellular location">
    <subcellularLocation>
        <location evidence="1">Cell membrane</location>
        <topology evidence="1">Multi-pass membrane protein</topology>
    </subcellularLocation>
</comment>
<dbReference type="AlphaFoldDB" id="A0A7W9HMA8"/>
<feature type="transmembrane region" description="Helical" evidence="6">
    <location>
        <begin position="190"/>
        <end position="209"/>
    </location>
</feature>
<dbReference type="PANTHER" id="PTHR30482:SF5">
    <property type="entry name" value="ABC TRANSPORTER PERMEASE PROTEIN"/>
    <property type="match status" value="1"/>
</dbReference>
<dbReference type="InterPro" id="IPR043428">
    <property type="entry name" value="LivM-like"/>
</dbReference>
<feature type="transmembrane region" description="Helical" evidence="6">
    <location>
        <begin position="240"/>
        <end position="263"/>
    </location>
</feature>
<dbReference type="PANTHER" id="PTHR30482">
    <property type="entry name" value="HIGH-AFFINITY BRANCHED-CHAIN AMINO ACID TRANSPORT SYSTEM PERMEASE"/>
    <property type="match status" value="1"/>
</dbReference>
<evidence type="ECO:0000256" key="6">
    <source>
        <dbReference type="SAM" id="Phobius"/>
    </source>
</evidence>
<feature type="transmembrane region" description="Helical" evidence="6">
    <location>
        <begin position="47"/>
        <end position="65"/>
    </location>
</feature>
<dbReference type="EMBL" id="JACHMO010000001">
    <property type="protein sequence ID" value="MBB5804755.1"/>
    <property type="molecule type" value="Genomic_DNA"/>
</dbReference>
<feature type="transmembrane region" description="Helical" evidence="6">
    <location>
        <begin position="322"/>
        <end position="343"/>
    </location>
</feature>
<name>A0A7W9HMA8_9PSEU</name>
<feature type="transmembrane region" description="Helical" evidence="6">
    <location>
        <begin position="25"/>
        <end position="41"/>
    </location>
</feature>
<reference evidence="7 8" key="1">
    <citation type="submission" date="2020-08" db="EMBL/GenBank/DDBJ databases">
        <title>Sequencing the genomes of 1000 actinobacteria strains.</title>
        <authorList>
            <person name="Klenk H.-P."/>
        </authorList>
    </citation>
    <scope>NUCLEOTIDE SEQUENCE [LARGE SCALE GENOMIC DNA]</scope>
    <source>
        <strain evidence="7 8">DSM 45486</strain>
    </source>
</reference>
<evidence type="ECO:0000256" key="2">
    <source>
        <dbReference type="ARBA" id="ARBA00022475"/>
    </source>
</evidence>
<dbReference type="GO" id="GO:0005886">
    <property type="term" value="C:plasma membrane"/>
    <property type="evidence" value="ECO:0007669"/>
    <property type="project" value="UniProtKB-SubCell"/>
</dbReference>
<dbReference type="InterPro" id="IPR001851">
    <property type="entry name" value="ABC_transp_permease"/>
</dbReference>
<gene>
    <name evidence="7" type="ORF">F4560_004523</name>
</gene>
<accession>A0A7W9HMA8</accession>
<evidence type="ECO:0000256" key="1">
    <source>
        <dbReference type="ARBA" id="ARBA00004651"/>
    </source>
</evidence>
<dbReference type="CDD" id="cd06581">
    <property type="entry name" value="TM_PBP1_LivM_like"/>
    <property type="match status" value="1"/>
</dbReference>
<sequence>MKGRPGLYTSYAQDTAFLNTRPKRSWTGALVVFALLLPFAVTDDLLTLLATGFVAAIGAIGLNIVTGYAGQVSLGHAFFLAIGAYTGAALSGDPDGRVLGFGVTELPVWLLASGLVAGLAGLIVAPIAARLRGLYLAIVTLGLVFLGEHVFREWTSLTGGPGVGRPAAVPELFGVRLDRASAWFTGPQQLYLLMFVLLVIFGVLARNLVRSRIGRAFAAVRDRDLAAAVIGVDLTRYKALAFAVSSFYAGVAGSLLFVVNGFFDPGSFGLLLSVQYIAMVLIGGAGTISGAIMGALFITLLPRITRELPTVLPFISSDATGGISVFQVEAVLYGLLIVVFLIVEPRGLFGIWVRVRNYWRTWPFSY</sequence>
<evidence type="ECO:0000313" key="7">
    <source>
        <dbReference type="EMBL" id="MBB5804755.1"/>
    </source>
</evidence>
<evidence type="ECO:0000256" key="5">
    <source>
        <dbReference type="ARBA" id="ARBA00023136"/>
    </source>
</evidence>
<feature type="transmembrane region" description="Helical" evidence="6">
    <location>
        <begin position="275"/>
        <end position="301"/>
    </location>
</feature>
<proteinExistence type="predicted"/>
<dbReference type="RefSeq" id="WP_184922824.1">
    <property type="nucleotide sequence ID" value="NZ_JACHMO010000001.1"/>
</dbReference>
<evidence type="ECO:0000256" key="4">
    <source>
        <dbReference type="ARBA" id="ARBA00022989"/>
    </source>
</evidence>
<organism evidence="7 8">
    <name type="scientific">Saccharothrix ecbatanensis</name>
    <dbReference type="NCBI Taxonomy" id="1105145"/>
    <lineage>
        <taxon>Bacteria</taxon>
        <taxon>Bacillati</taxon>
        <taxon>Actinomycetota</taxon>
        <taxon>Actinomycetes</taxon>
        <taxon>Pseudonocardiales</taxon>
        <taxon>Pseudonocardiaceae</taxon>
        <taxon>Saccharothrix</taxon>
    </lineage>
</organism>
<keyword evidence="4 6" id="KW-1133">Transmembrane helix</keyword>
<evidence type="ECO:0000256" key="3">
    <source>
        <dbReference type="ARBA" id="ARBA00022692"/>
    </source>
</evidence>
<dbReference type="Proteomes" id="UP000552097">
    <property type="component" value="Unassembled WGS sequence"/>
</dbReference>
<evidence type="ECO:0000313" key="8">
    <source>
        <dbReference type="Proteomes" id="UP000552097"/>
    </source>
</evidence>
<dbReference type="Pfam" id="PF02653">
    <property type="entry name" value="BPD_transp_2"/>
    <property type="match status" value="1"/>
</dbReference>
<keyword evidence="5 6" id="KW-0472">Membrane</keyword>
<feature type="transmembrane region" description="Helical" evidence="6">
    <location>
        <begin position="72"/>
        <end position="88"/>
    </location>
</feature>
<feature type="transmembrane region" description="Helical" evidence="6">
    <location>
        <begin position="108"/>
        <end position="127"/>
    </location>
</feature>
<keyword evidence="8" id="KW-1185">Reference proteome</keyword>
<protein>
    <submittedName>
        <fullName evidence="7">Branched-chain amino acid transport system permease protein</fullName>
    </submittedName>
</protein>
<keyword evidence="3 6" id="KW-0812">Transmembrane</keyword>
<feature type="transmembrane region" description="Helical" evidence="6">
    <location>
        <begin position="134"/>
        <end position="151"/>
    </location>
</feature>
<keyword evidence="2" id="KW-1003">Cell membrane</keyword>